<dbReference type="SUPFAM" id="SSF109604">
    <property type="entry name" value="HD-domain/PDEase-like"/>
    <property type="match status" value="1"/>
</dbReference>
<dbReference type="Gene3D" id="1.10.3210.10">
    <property type="entry name" value="Hypothetical protein af1432"/>
    <property type="match status" value="1"/>
</dbReference>
<evidence type="ECO:0000259" key="1">
    <source>
        <dbReference type="Pfam" id="PF01966"/>
    </source>
</evidence>
<name>A0A5J4KYX3_9ZZZZ</name>
<accession>A0A5J4KYX3</accession>
<dbReference type="InterPro" id="IPR006674">
    <property type="entry name" value="HD_domain"/>
</dbReference>
<dbReference type="CDD" id="cd00077">
    <property type="entry name" value="HDc"/>
    <property type="match status" value="1"/>
</dbReference>
<dbReference type="PANTHER" id="PTHR35795:SF1">
    <property type="entry name" value="BIS(5'-NUCLEOSYL)-TETRAPHOSPHATASE, SYMMETRICAL"/>
    <property type="match status" value="1"/>
</dbReference>
<sequence length="185" mass="21359">MDVLKIIEKYYEPDSKAYHFLVHHGMLVAKKALQVAERVIDLNPDIKFIEEASILHDIGIFMTYAPKIGCFGYHPYICHGYLGREILEREGFPRHAIVCETHVGVGLTVKDIEMNNLPLPKRDMTPKTLEEKIICFADKFYSKKQNSLGKEKSVSEIREIIAKFGGDKLKQFDEWLIFFKEPSQP</sequence>
<keyword evidence="2" id="KW-0378">Hydrolase</keyword>
<dbReference type="AlphaFoldDB" id="A0A5J4KYX3"/>
<dbReference type="InterPro" id="IPR003607">
    <property type="entry name" value="HD/PDEase_dom"/>
</dbReference>
<dbReference type="Pfam" id="PF01966">
    <property type="entry name" value="HD"/>
    <property type="match status" value="1"/>
</dbReference>
<evidence type="ECO:0000313" key="2">
    <source>
        <dbReference type="EMBL" id="GER94798.1"/>
    </source>
</evidence>
<dbReference type="EMBL" id="BLAB01000001">
    <property type="protein sequence ID" value="GER94798.1"/>
    <property type="molecule type" value="Genomic_DNA"/>
</dbReference>
<dbReference type="NCBIfam" id="TIGR00277">
    <property type="entry name" value="HDIG"/>
    <property type="match status" value="1"/>
</dbReference>
<reference evidence="2" key="1">
    <citation type="submission" date="2019-10" db="EMBL/GenBank/DDBJ databases">
        <title>Metagenomic sequencing of thiosulfate-disproportionating enrichment culture.</title>
        <authorList>
            <person name="Umezawa K."/>
            <person name="Kojima H."/>
            <person name="Fukui M."/>
        </authorList>
    </citation>
    <scope>NUCLEOTIDE SEQUENCE</scope>
    <source>
        <strain evidence="2">45J</strain>
    </source>
</reference>
<gene>
    <name evidence="2" type="ORF">A45J_2563</name>
</gene>
<dbReference type="InterPro" id="IPR051094">
    <property type="entry name" value="Diverse_Catalytic_Enzymes"/>
</dbReference>
<comment type="caution">
    <text evidence="2">The sequence shown here is derived from an EMBL/GenBank/DDBJ whole genome shotgun (WGS) entry which is preliminary data.</text>
</comment>
<proteinExistence type="predicted"/>
<dbReference type="GO" id="GO:0016787">
    <property type="term" value="F:hydrolase activity"/>
    <property type="evidence" value="ECO:0007669"/>
    <property type="project" value="UniProtKB-KW"/>
</dbReference>
<protein>
    <submittedName>
        <fullName evidence="2">Phosphohydrolase</fullName>
    </submittedName>
</protein>
<dbReference type="InterPro" id="IPR006675">
    <property type="entry name" value="HDIG_dom"/>
</dbReference>
<feature type="domain" description="HD" evidence="1">
    <location>
        <begin position="24"/>
        <end position="140"/>
    </location>
</feature>
<dbReference type="PANTHER" id="PTHR35795">
    <property type="entry name" value="SLR1885 PROTEIN"/>
    <property type="match status" value="1"/>
</dbReference>
<organism evidence="2">
    <name type="scientific">hot springs metagenome</name>
    <dbReference type="NCBI Taxonomy" id="433727"/>
    <lineage>
        <taxon>unclassified sequences</taxon>
        <taxon>metagenomes</taxon>
        <taxon>ecological metagenomes</taxon>
    </lineage>
</organism>